<dbReference type="PANTHER" id="PTHR30273:SF2">
    <property type="entry name" value="PROTEIN FECR"/>
    <property type="match status" value="1"/>
</dbReference>
<feature type="domain" description="FecR protein" evidence="1">
    <location>
        <begin position="117"/>
        <end position="212"/>
    </location>
</feature>
<dbReference type="InterPro" id="IPR006860">
    <property type="entry name" value="FecR"/>
</dbReference>
<dbReference type="InterPro" id="IPR032623">
    <property type="entry name" value="FecR_N"/>
</dbReference>
<gene>
    <name evidence="3" type="ORF">GFK26_32035</name>
</gene>
<protein>
    <submittedName>
        <fullName evidence="3">DUF4880 domain-containing protein</fullName>
    </submittedName>
</protein>
<name>A0A5Q0MDD1_VARPD</name>
<dbReference type="AlphaFoldDB" id="A0A5Q0MDD1"/>
<feature type="domain" description="FecR N-terminal" evidence="2">
    <location>
        <begin position="20"/>
        <end position="61"/>
    </location>
</feature>
<dbReference type="Pfam" id="PF16220">
    <property type="entry name" value="DUF4880"/>
    <property type="match status" value="1"/>
</dbReference>
<evidence type="ECO:0000259" key="1">
    <source>
        <dbReference type="Pfam" id="PF04773"/>
    </source>
</evidence>
<dbReference type="EMBL" id="CP045644">
    <property type="protein sequence ID" value="QFZ87078.1"/>
    <property type="molecule type" value="Genomic_DNA"/>
</dbReference>
<evidence type="ECO:0000259" key="2">
    <source>
        <dbReference type="Pfam" id="PF16220"/>
    </source>
</evidence>
<dbReference type="InterPro" id="IPR012373">
    <property type="entry name" value="Ferrdict_sens_TM"/>
</dbReference>
<evidence type="ECO:0000313" key="3">
    <source>
        <dbReference type="EMBL" id="QFZ87078.1"/>
    </source>
</evidence>
<reference evidence="3 4" key="1">
    <citation type="submission" date="2019-10" db="EMBL/GenBank/DDBJ databases">
        <title>Complete genome sequence of Variovorax paradoxus 5C-2.</title>
        <authorList>
            <person name="Gogoleva N.E."/>
            <person name="Balkin A.S."/>
        </authorList>
    </citation>
    <scope>NUCLEOTIDE SEQUENCE [LARGE SCALE GENOMIC DNA]</scope>
    <source>
        <strain evidence="3 4">5C-2</strain>
    </source>
</reference>
<sequence length="325" mass="35543">MNRPPPLQANGAPDPALLSEAADWLLTLRYGDDAARAQASFERWRQQSPAHGQAWARAEAMLGVFAQVPPDIGKDTFQALQRPSRRRGMGMLGALLLAAPAGWLAWRHMPWREWSADVATATGERKSMVLADGSQLVLNTASAVDIVFTAAERRIHLQAGEILVTTHADPSPTYRPFVVQTPQGTVRALGTRFSVRRLDEHTTRVAVIEQAVDIRPMDGASRVLRAGTQADFETGRIGTEAAVENSATLWEQGMLLARNMRLEDVVAEMGRYRSGVLRCHPAVADLRVSGAVSLADTDAGLALLARSLPLRIEQTTRYWVTVAPR</sequence>
<dbReference type="Pfam" id="PF04773">
    <property type="entry name" value="FecR"/>
    <property type="match status" value="1"/>
</dbReference>
<proteinExistence type="predicted"/>
<dbReference type="GO" id="GO:0016989">
    <property type="term" value="F:sigma factor antagonist activity"/>
    <property type="evidence" value="ECO:0007669"/>
    <property type="project" value="TreeGrafter"/>
</dbReference>
<dbReference type="RefSeq" id="WP_153285511.1">
    <property type="nucleotide sequence ID" value="NZ_CP045644.1"/>
</dbReference>
<organism evidence="3 4">
    <name type="scientific">Variovorax paradoxus</name>
    <dbReference type="NCBI Taxonomy" id="34073"/>
    <lineage>
        <taxon>Bacteria</taxon>
        <taxon>Pseudomonadati</taxon>
        <taxon>Pseudomonadota</taxon>
        <taxon>Betaproteobacteria</taxon>
        <taxon>Burkholderiales</taxon>
        <taxon>Comamonadaceae</taxon>
        <taxon>Variovorax</taxon>
    </lineage>
</organism>
<evidence type="ECO:0000313" key="4">
    <source>
        <dbReference type="Proteomes" id="UP000326780"/>
    </source>
</evidence>
<dbReference type="Proteomes" id="UP000326780">
    <property type="component" value="Chromosome"/>
</dbReference>
<dbReference type="PANTHER" id="PTHR30273">
    <property type="entry name" value="PERIPLASMIC SIGNAL SENSOR AND SIGMA FACTOR ACTIVATOR FECR-RELATED"/>
    <property type="match status" value="1"/>
</dbReference>
<dbReference type="PIRSF" id="PIRSF018266">
    <property type="entry name" value="FecR"/>
    <property type="match status" value="1"/>
</dbReference>
<accession>A0A5Q0MDD1</accession>
<dbReference type="Gene3D" id="2.60.120.1440">
    <property type="match status" value="1"/>
</dbReference>